<dbReference type="EMBL" id="PEKP01000002">
    <property type="protein sequence ID" value="PIK28596.1"/>
    <property type="molecule type" value="Genomic_DNA"/>
</dbReference>
<name>A0A2G8IYL9_BACPU</name>
<dbReference type="GO" id="GO:0000287">
    <property type="term" value="F:magnesium ion binding"/>
    <property type="evidence" value="ECO:0007669"/>
    <property type="project" value="TreeGrafter"/>
</dbReference>
<reference evidence="1 2" key="1">
    <citation type="submission" date="2017-11" db="EMBL/GenBank/DDBJ databases">
        <title>Draft genome sequence of Bacillus pumilus 51_5il from lake Gorkoye (Russia: Novosibirsk region).</title>
        <authorList>
            <person name="Shipova A.A."/>
            <person name="Rozanov A.S."/>
            <person name="Bryanskaya A.V."/>
            <person name="Peltek S.E."/>
        </authorList>
    </citation>
    <scope>NUCLEOTIDE SEQUENCE [LARGE SCALE GENOMIC DNA]</scope>
    <source>
        <strain evidence="1 2">51_5il</strain>
    </source>
</reference>
<dbReference type="AlphaFoldDB" id="A0A2G8IYL9"/>
<dbReference type="InterPro" id="IPR036412">
    <property type="entry name" value="HAD-like_sf"/>
</dbReference>
<dbReference type="GO" id="GO:0016791">
    <property type="term" value="F:phosphatase activity"/>
    <property type="evidence" value="ECO:0007669"/>
    <property type="project" value="TreeGrafter"/>
</dbReference>
<proteinExistence type="predicted"/>
<dbReference type="PANTHER" id="PTHR10000">
    <property type="entry name" value="PHOSPHOSERINE PHOSPHATASE"/>
    <property type="match status" value="1"/>
</dbReference>
<dbReference type="RefSeq" id="WP_099725809.1">
    <property type="nucleotide sequence ID" value="NZ_CP101833.1"/>
</dbReference>
<dbReference type="Gene3D" id="3.30.1240.10">
    <property type="match status" value="1"/>
</dbReference>
<organism evidence="1 2">
    <name type="scientific">Bacillus pumilus</name>
    <name type="common">Bacillus mesentericus</name>
    <dbReference type="NCBI Taxonomy" id="1408"/>
    <lineage>
        <taxon>Bacteria</taxon>
        <taxon>Bacillati</taxon>
        <taxon>Bacillota</taxon>
        <taxon>Bacilli</taxon>
        <taxon>Bacillales</taxon>
        <taxon>Bacillaceae</taxon>
        <taxon>Bacillus</taxon>
    </lineage>
</organism>
<dbReference type="PANTHER" id="PTHR10000:SF8">
    <property type="entry name" value="HAD SUPERFAMILY HYDROLASE-LIKE, TYPE 3"/>
    <property type="match status" value="1"/>
</dbReference>
<dbReference type="SUPFAM" id="SSF56784">
    <property type="entry name" value="HAD-like"/>
    <property type="match status" value="1"/>
</dbReference>
<accession>A0A2G8IYL9</accession>
<protein>
    <recommendedName>
        <fullName evidence="3">Hydrolase</fullName>
    </recommendedName>
</protein>
<dbReference type="Proteomes" id="UP000230768">
    <property type="component" value="Unassembled WGS sequence"/>
</dbReference>
<dbReference type="InterPro" id="IPR023214">
    <property type="entry name" value="HAD_sf"/>
</dbReference>
<evidence type="ECO:0000313" key="1">
    <source>
        <dbReference type="EMBL" id="PIK28596.1"/>
    </source>
</evidence>
<gene>
    <name evidence="1" type="ORF">CTV99_00575</name>
</gene>
<evidence type="ECO:0000313" key="2">
    <source>
        <dbReference type="Proteomes" id="UP000230768"/>
    </source>
</evidence>
<evidence type="ECO:0008006" key="3">
    <source>
        <dbReference type="Google" id="ProtNLM"/>
    </source>
</evidence>
<comment type="caution">
    <text evidence="1">The sequence shown here is derived from an EMBL/GenBank/DDBJ whole genome shotgun (WGS) entry which is preliminary data.</text>
</comment>
<sequence length="283" mass="32006">MEAELNLREIKFAAFDLDGTLIDDRGQLIGDVHGAVNILRQRGIIPMIVTGRTYDSFFSLNLDPSLLHLFHHDVLLNDGNVVCHHQKKTFDVKQYLDSALCKQIISLFDRKAEFVMESNGKHVASSKSAKLKYCMLYTFPREKIEVGHKKEFHFDRVTKLFILPKETIDIAHQLRDCYCEVADAQFLNAQVISPKGICKADMLGHHLLDCFGESDLGRVMAFGNGHNDRLLLKKAKWGVAVQDSHPSAIELCDVHLKEPIYNYLLKALQTPEAPHVINEKGGI</sequence>
<dbReference type="GO" id="GO:0005829">
    <property type="term" value="C:cytosol"/>
    <property type="evidence" value="ECO:0007669"/>
    <property type="project" value="TreeGrafter"/>
</dbReference>
<dbReference type="Pfam" id="PF08282">
    <property type="entry name" value="Hydrolase_3"/>
    <property type="match status" value="1"/>
</dbReference>
<dbReference type="Gene3D" id="3.40.50.1000">
    <property type="entry name" value="HAD superfamily/HAD-like"/>
    <property type="match status" value="1"/>
</dbReference>